<gene>
    <name evidence="2" type="ORF">JBS370_LOCUS28639</name>
    <name evidence="1" type="ORF">ZHD862_LOCUS29926</name>
</gene>
<dbReference type="SUPFAM" id="SSF56399">
    <property type="entry name" value="ADP-ribosylation"/>
    <property type="match status" value="1"/>
</dbReference>
<dbReference type="AlphaFoldDB" id="A0A815GEX6"/>
<name>A0A815GEX6_9BILA</name>
<protein>
    <submittedName>
        <fullName evidence="1">Uncharacterized protein</fullName>
    </submittedName>
</protein>
<dbReference type="PANTHER" id="PTHR36649">
    <property type="entry name" value="UBIQUITIN-LIKE DOMAIN-CONTAINING PROTEIN"/>
    <property type="match status" value="1"/>
</dbReference>
<dbReference type="EMBL" id="CAJNOT010002719">
    <property type="protein sequence ID" value="CAF1338688.1"/>
    <property type="molecule type" value="Genomic_DNA"/>
</dbReference>
<dbReference type="EMBL" id="CAJOBD010005823">
    <property type="protein sequence ID" value="CAF4043665.1"/>
    <property type="molecule type" value="Genomic_DNA"/>
</dbReference>
<accession>A0A815GEX6</accession>
<evidence type="ECO:0000313" key="2">
    <source>
        <dbReference type="EMBL" id="CAF4043665.1"/>
    </source>
</evidence>
<evidence type="ECO:0000313" key="3">
    <source>
        <dbReference type="Proteomes" id="UP000663864"/>
    </source>
</evidence>
<organism evidence="1 3">
    <name type="scientific">Rotaria sordida</name>
    <dbReference type="NCBI Taxonomy" id="392033"/>
    <lineage>
        <taxon>Eukaryota</taxon>
        <taxon>Metazoa</taxon>
        <taxon>Spiralia</taxon>
        <taxon>Gnathifera</taxon>
        <taxon>Rotifera</taxon>
        <taxon>Eurotatoria</taxon>
        <taxon>Bdelloidea</taxon>
        <taxon>Philodinida</taxon>
        <taxon>Philodinidae</taxon>
        <taxon>Rotaria</taxon>
    </lineage>
</organism>
<reference evidence="1" key="1">
    <citation type="submission" date="2021-02" db="EMBL/GenBank/DDBJ databases">
        <authorList>
            <person name="Nowell W R."/>
        </authorList>
    </citation>
    <scope>NUCLEOTIDE SEQUENCE</scope>
</reference>
<proteinExistence type="predicted"/>
<dbReference type="PANTHER" id="PTHR36649:SF28">
    <property type="entry name" value="UBIQUITIN-LIKE DOMAIN-CONTAINING PROTEIN"/>
    <property type="match status" value="1"/>
</dbReference>
<dbReference type="Proteomes" id="UP000663864">
    <property type="component" value="Unassembled WGS sequence"/>
</dbReference>
<comment type="caution">
    <text evidence="1">The sequence shown here is derived from an EMBL/GenBank/DDBJ whole genome shotgun (WGS) entry which is preliminary data.</text>
</comment>
<evidence type="ECO:0000313" key="1">
    <source>
        <dbReference type="EMBL" id="CAF1338688.1"/>
    </source>
</evidence>
<sequence>MDEQKLDRDRQQTNRNRHALAPVVFGSIDDASTQPLPITVTLDEDFENWKGSDNGTTKKAAYIEQICKQLNIPRNGFIIERVESGSVVVFGIICPPYGKLVMNYFSVDDAELENLSRHGKITAITLGRFGLNVKDQVLFPQWNRVYSHEPGGTYWTGCLDRAGKPYYCPVGWTRFAIKVTHTQEEFDQRYGDYHVAYHGTKSAVASDILNNGFRGSEGCYREGLNIYLSPSIEYSAHPRYAKPWQHEKTGKYYQLILQCRVNPRLVEVDLIKPETLLAKSAKDFRIDPNFGNDELEWILPADKPVSRHDLICYGLMIRITSNDPAALPSSKWWKHVY</sequence>
<dbReference type="Gene3D" id="3.90.228.10">
    <property type="match status" value="1"/>
</dbReference>
<dbReference type="Proteomes" id="UP000663836">
    <property type="component" value="Unassembled WGS sequence"/>
</dbReference>